<name>A0A6P6PB58_CARAU</name>
<dbReference type="InterPro" id="IPR003877">
    <property type="entry name" value="SPRY_dom"/>
</dbReference>
<evidence type="ECO:0000256" key="5">
    <source>
        <dbReference type="ARBA" id="ARBA00022859"/>
    </source>
</evidence>
<accession>A0A6P6PB58</accession>
<dbReference type="SMART" id="SM00184">
    <property type="entry name" value="RING"/>
    <property type="match status" value="1"/>
</dbReference>
<dbReference type="GO" id="GO:0045087">
    <property type="term" value="P:innate immune response"/>
    <property type="evidence" value="ECO:0007669"/>
    <property type="project" value="UniProtKB-KW"/>
</dbReference>
<keyword evidence="7" id="KW-0175">Coiled coil</keyword>
<keyword evidence="3 6" id="KW-0863">Zinc-finger</keyword>
<dbReference type="RefSeq" id="XP_026117954.1">
    <property type="nucleotide sequence ID" value="XM_026262169.1"/>
</dbReference>
<dbReference type="AlphaFoldDB" id="A0A6P6PB58"/>
<evidence type="ECO:0000259" key="10">
    <source>
        <dbReference type="PROSITE" id="PS50188"/>
    </source>
</evidence>
<dbReference type="PROSITE" id="PS00518">
    <property type="entry name" value="ZF_RING_1"/>
    <property type="match status" value="1"/>
</dbReference>
<dbReference type="InterPro" id="IPR006574">
    <property type="entry name" value="PRY"/>
</dbReference>
<dbReference type="InterPro" id="IPR001870">
    <property type="entry name" value="B30.2/SPRY"/>
</dbReference>
<dbReference type="InterPro" id="IPR013083">
    <property type="entry name" value="Znf_RING/FYVE/PHD"/>
</dbReference>
<dbReference type="Gene3D" id="3.30.160.60">
    <property type="entry name" value="Classic Zinc Finger"/>
    <property type="match status" value="1"/>
</dbReference>
<dbReference type="PROSITE" id="PS50119">
    <property type="entry name" value="ZF_BBOX"/>
    <property type="match status" value="1"/>
</dbReference>
<evidence type="ECO:0000256" key="2">
    <source>
        <dbReference type="ARBA" id="ARBA00022723"/>
    </source>
</evidence>
<dbReference type="GO" id="GO:0008270">
    <property type="term" value="F:zinc ion binding"/>
    <property type="evidence" value="ECO:0007669"/>
    <property type="project" value="UniProtKB-KW"/>
</dbReference>
<dbReference type="PROSITE" id="PS50089">
    <property type="entry name" value="ZF_RING_2"/>
    <property type="match status" value="1"/>
</dbReference>
<protein>
    <submittedName>
        <fullName evidence="12">Tripartite motif-containing protein 16-like</fullName>
    </submittedName>
</protein>
<dbReference type="Gene3D" id="2.60.120.920">
    <property type="match status" value="1"/>
</dbReference>
<dbReference type="OrthoDB" id="6270329at2759"/>
<evidence type="ECO:0000256" key="6">
    <source>
        <dbReference type="PROSITE-ProRule" id="PRU00024"/>
    </source>
</evidence>
<feature type="domain" description="B box-type" evidence="9">
    <location>
        <begin position="174"/>
        <end position="214"/>
    </location>
</feature>
<dbReference type="PRINTS" id="PR01407">
    <property type="entry name" value="BUTYPHLNCDUF"/>
</dbReference>
<dbReference type="Pfam" id="PF13765">
    <property type="entry name" value="PRY"/>
    <property type="match status" value="1"/>
</dbReference>
<evidence type="ECO:0000256" key="7">
    <source>
        <dbReference type="SAM" id="Coils"/>
    </source>
</evidence>
<keyword evidence="2" id="KW-0479">Metal-binding</keyword>
<dbReference type="InterPro" id="IPR001841">
    <property type="entry name" value="Znf_RING"/>
</dbReference>
<dbReference type="Pfam" id="PF15227">
    <property type="entry name" value="zf-C3HC4_4"/>
    <property type="match status" value="1"/>
</dbReference>
<evidence type="ECO:0000256" key="3">
    <source>
        <dbReference type="ARBA" id="ARBA00022771"/>
    </source>
</evidence>
<dbReference type="SUPFAM" id="SSF57845">
    <property type="entry name" value="B-box zinc-binding domain"/>
    <property type="match status" value="1"/>
</dbReference>
<organism evidence="11 12">
    <name type="scientific">Carassius auratus</name>
    <name type="common">Goldfish</name>
    <dbReference type="NCBI Taxonomy" id="7957"/>
    <lineage>
        <taxon>Eukaryota</taxon>
        <taxon>Metazoa</taxon>
        <taxon>Chordata</taxon>
        <taxon>Craniata</taxon>
        <taxon>Vertebrata</taxon>
        <taxon>Euteleostomi</taxon>
        <taxon>Actinopterygii</taxon>
        <taxon>Neopterygii</taxon>
        <taxon>Teleostei</taxon>
        <taxon>Ostariophysi</taxon>
        <taxon>Cypriniformes</taxon>
        <taxon>Cyprinidae</taxon>
        <taxon>Cyprininae</taxon>
        <taxon>Carassius</taxon>
    </lineage>
</organism>
<keyword evidence="5" id="KW-0391">Immunity</keyword>
<dbReference type="PANTHER" id="PTHR25465:SF14">
    <property type="entry name" value="E3 UBIQUITIN-PROTEIN LIGASE TRIM65"/>
    <property type="match status" value="1"/>
</dbReference>
<dbReference type="SMART" id="SM00589">
    <property type="entry name" value="PRY"/>
    <property type="match status" value="1"/>
</dbReference>
<dbReference type="PROSITE" id="PS50188">
    <property type="entry name" value="B302_SPRY"/>
    <property type="match status" value="1"/>
</dbReference>
<keyword evidence="1" id="KW-0399">Innate immunity</keyword>
<gene>
    <name evidence="12" type="primary">LOC113096953</name>
</gene>
<feature type="domain" description="RING-type" evidence="8">
    <location>
        <begin position="45"/>
        <end position="88"/>
    </location>
</feature>
<dbReference type="InterPro" id="IPR013320">
    <property type="entry name" value="ConA-like_dom_sf"/>
</dbReference>
<dbReference type="SUPFAM" id="SSF49899">
    <property type="entry name" value="Concanavalin A-like lectins/glucanases"/>
    <property type="match status" value="1"/>
</dbReference>
<feature type="domain" description="B30.2/SPRY" evidence="10">
    <location>
        <begin position="406"/>
        <end position="600"/>
    </location>
</feature>
<dbReference type="Gene3D" id="3.30.40.10">
    <property type="entry name" value="Zinc/RING finger domain, C3HC4 (zinc finger)"/>
    <property type="match status" value="1"/>
</dbReference>
<dbReference type="InterPro" id="IPR000315">
    <property type="entry name" value="Znf_B-box"/>
</dbReference>
<dbReference type="InterPro" id="IPR003879">
    <property type="entry name" value="Butyrophylin_SPRY"/>
</dbReference>
<sequence>MFPPSSYTNTSLCPALVTTFFSLSSNTKEKMAGMNISVDKEQFCCSVCLEVLWEPVTIPCGHSYCMECIKGYWRKCELKEEYSCPQCRRTFSPKPVLCRNTMLADVVEKLRRTGIQDAGRKAVDIECDVCTGKKQQAVRFCVKCQTFYCEMHLKPHNERNRGRTHPLTEVTKVPQKRICSRHNKLRDVYCHTDQQCICSLCFKDGHKGHSVVTVAEERREIQKHLEEAWKKSKQRCKEREKELRDIVKYVERSAQSVEDSSEKIFTRLLRSVERKHLEVKELIRGEERIALGQTEKLLERLNQQIVEHRRGEAELEALSNTEDHIHFLQNYKTLCAPPDPGGRPSIDVHPYFSLRILRKALVELSDKVNEVCDRESTKITEIVDEGHNQSTEISPSCPLNTDTAHTHLHQTEPRTRGDFLQYSCDLTLDSNTANSFLRLSGDRTEVTTDHEPQPYPDHPERFISWTQVLCKEALSGRAYWEVEWRDGGGVSIGVSYRTGGNMDQKLGCNSKSWSLDFSDSLCLFQHNKFSVEIHTPMPHRVGVYLDHRAGTLAFYCISLADDTMILLHREQTTFTQPLYPGFWVGLGSTLKLCQTFSFSA</sequence>
<dbReference type="CDD" id="cd19769">
    <property type="entry name" value="Bbox2_TRIM16-like"/>
    <property type="match status" value="1"/>
</dbReference>
<dbReference type="GeneID" id="113096953"/>
<dbReference type="SMART" id="SM00449">
    <property type="entry name" value="SPRY"/>
    <property type="match status" value="1"/>
</dbReference>
<dbReference type="Pfam" id="PF00643">
    <property type="entry name" value="zf-B_box"/>
    <property type="match status" value="1"/>
</dbReference>
<dbReference type="CDD" id="cd16040">
    <property type="entry name" value="SPRY_PRY_SNTX"/>
    <property type="match status" value="1"/>
</dbReference>
<evidence type="ECO:0000259" key="8">
    <source>
        <dbReference type="PROSITE" id="PS50089"/>
    </source>
</evidence>
<dbReference type="SMART" id="SM00336">
    <property type="entry name" value="BBOX"/>
    <property type="match status" value="1"/>
</dbReference>
<proteinExistence type="predicted"/>
<evidence type="ECO:0000313" key="12">
    <source>
        <dbReference type="RefSeq" id="XP_026117954.1"/>
    </source>
</evidence>
<evidence type="ECO:0000256" key="1">
    <source>
        <dbReference type="ARBA" id="ARBA00022588"/>
    </source>
</evidence>
<feature type="coiled-coil region" evidence="7">
    <location>
        <begin position="291"/>
        <end position="318"/>
    </location>
</feature>
<dbReference type="InterPro" id="IPR043136">
    <property type="entry name" value="B30.2/SPRY_sf"/>
</dbReference>
<dbReference type="Pfam" id="PF25600">
    <property type="entry name" value="TRIM_CC"/>
    <property type="match status" value="1"/>
</dbReference>
<dbReference type="InterPro" id="IPR051051">
    <property type="entry name" value="E3_ubiq-ligase_TRIM/RNF"/>
</dbReference>
<evidence type="ECO:0000313" key="11">
    <source>
        <dbReference type="Proteomes" id="UP000515129"/>
    </source>
</evidence>
<dbReference type="InterPro" id="IPR017907">
    <property type="entry name" value="Znf_RING_CS"/>
</dbReference>
<keyword evidence="11" id="KW-1185">Reference proteome</keyword>
<keyword evidence="4" id="KW-0862">Zinc</keyword>
<dbReference type="GO" id="GO:0005737">
    <property type="term" value="C:cytoplasm"/>
    <property type="evidence" value="ECO:0007669"/>
    <property type="project" value="UniProtKB-ARBA"/>
</dbReference>
<dbReference type="PANTHER" id="PTHR25465">
    <property type="entry name" value="B-BOX DOMAIN CONTAINING"/>
    <property type="match status" value="1"/>
</dbReference>
<dbReference type="InterPro" id="IPR058030">
    <property type="entry name" value="TRIM8/14/16/25/29/45/65_CC"/>
</dbReference>
<dbReference type="Pfam" id="PF00622">
    <property type="entry name" value="SPRY"/>
    <property type="match status" value="1"/>
</dbReference>
<evidence type="ECO:0000256" key="4">
    <source>
        <dbReference type="ARBA" id="ARBA00022833"/>
    </source>
</evidence>
<dbReference type="KEGG" id="caua:113096953"/>
<dbReference type="Proteomes" id="UP000515129">
    <property type="component" value="Unplaced"/>
</dbReference>
<evidence type="ECO:0000259" key="9">
    <source>
        <dbReference type="PROSITE" id="PS50119"/>
    </source>
</evidence>
<dbReference type="SUPFAM" id="SSF57850">
    <property type="entry name" value="RING/U-box"/>
    <property type="match status" value="1"/>
</dbReference>
<reference evidence="12" key="1">
    <citation type="submission" date="2025-08" db="UniProtKB">
        <authorList>
            <consortium name="RefSeq"/>
        </authorList>
    </citation>
    <scope>IDENTIFICATION</scope>
    <source>
        <strain evidence="12">Wakin</strain>
        <tissue evidence="12">Muscle</tissue>
    </source>
</reference>